<evidence type="ECO:0000313" key="3">
    <source>
        <dbReference type="WBParaSite" id="TCNE_0001851301-mRNA-1"/>
    </source>
</evidence>
<name>A0A183VCN9_TOXCA</name>
<dbReference type="EMBL" id="UYWY01025613">
    <property type="protein sequence ID" value="VDM49830.1"/>
    <property type="molecule type" value="Genomic_DNA"/>
</dbReference>
<reference evidence="3" key="1">
    <citation type="submission" date="2016-06" db="UniProtKB">
        <authorList>
            <consortium name="WormBaseParasite"/>
        </authorList>
    </citation>
    <scope>IDENTIFICATION</scope>
</reference>
<reference evidence="1 2" key="2">
    <citation type="submission" date="2018-11" db="EMBL/GenBank/DDBJ databases">
        <authorList>
            <consortium name="Pathogen Informatics"/>
        </authorList>
    </citation>
    <scope>NUCLEOTIDE SEQUENCE [LARGE SCALE GENOMIC DNA]</scope>
</reference>
<keyword evidence="2" id="KW-1185">Reference proteome</keyword>
<dbReference type="Proteomes" id="UP000050794">
    <property type="component" value="Unassembled WGS sequence"/>
</dbReference>
<protein>
    <submittedName>
        <fullName evidence="3">Transposase</fullName>
    </submittedName>
</protein>
<gene>
    <name evidence="1" type="ORF">TCNE_LOCUS18509</name>
</gene>
<evidence type="ECO:0000313" key="2">
    <source>
        <dbReference type="Proteomes" id="UP000050794"/>
    </source>
</evidence>
<organism evidence="2 3">
    <name type="scientific">Toxocara canis</name>
    <name type="common">Canine roundworm</name>
    <dbReference type="NCBI Taxonomy" id="6265"/>
    <lineage>
        <taxon>Eukaryota</taxon>
        <taxon>Metazoa</taxon>
        <taxon>Ecdysozoa</taxon>
        <taxon>Nematoda</taxon>
        <taxon>Chromadorea</taxon>
        <taxon>Rhabditida</taxon>
        <taxon>Spirurina</taxon>
        <taxon>Ascaridomorpha</taxon>
        <taxon>Ascaridoidea</taxon>
        <taxon>Toxocaridae</taxon>
        <taxon>Toxocara</taxon>
    </lineage>
</organism>
<sequence length="102" mass="11800">MLKYIVRDLRIVTLKTPRERLPRKMYPAIVADDRANTLEDRNLRQQAGTLNAQAKMLKYVVRDLRIVTLKTPRELLPRKMYPAIVAHDRANSCQLSSIPDSV</sequence>
<dbReference type="WBParaSite" id="TCNE_0001851301-mRNA-1">
    <property type="protein sequence ID" value="TCNE_0001851301-mRNA-1"/>
    <property type="gene ID" value="TCNE_0001851301"/>
</dbReference>
<evidence type="ECO:0000313" key="1">
    <source>
        <dbReference type="EMBL" id="VDM49830.1"/>
    </source>
</evidence>
<dbReference type="AlphaFoldDB" id="A0A183VCN9"/>
<accession>A0A183VCN9</accession>
<proteinExistence type="predicted"/>